<dbReference type="STRING" id="414048.SAMN04489864_101565"/>
<protein>
    <recommendedName>
        <fullName evidence="4">DUF4843 domain-containing protein</fullName>
    </recommendedName>
</protein>
<dbReference type="Proteomes" id="UP000199666">
    <property type="component" value="Unassembled WGS sequence"/>
</dbReference>
<accession>A0A1I2TSA2</accession>
<proteinExistence type="predicted"/>
<dbReference type="AlphaFoldDB" id="A0A1I2TSA2"/>
<keyword evidence="1" id="KW-0732">Signal</keyword>
<keyword evidence="3" id="KW-1185">Reference proteome</keyword>
<dbReference type="RefSeq" id="WP_177217041.1">
    <property type="nucleotide sequence ID" value="NZ_FOPP01000001.1"/>
</dbReference>
<sequence>MKTTVKIYLMVLSLSTILSACSEKDIPGYKNDPRLFFQIPGEGSVALRDSVIYSFPAHPNVGNSDTLIFQACIMGEPSKSDREIGIKVNTEKSTAIEGVNFKFQSKIMPANMFKVDIPVVIYKTGLKDKSVRLELEVAENDHFKKGYERYKKVIFIWGDKFLKPDIWDSSNYRNAFGEFTETRYAFILNACNITELPDPMNLQLLGYYNALVRKALLEYNTKPGNTPLTDENGVVGFWVWTGVGGQG</sequence>
<gene>
    <name evidence="2" type="ORF">SAMN04489864_101565</name>
</gene>
<organism evidence="2 3">
    <name type="scientific">Pedobacter insulae</name>
    <dbReference type="NCBI Taxonomy" id="414048"/>
    <lineage>
        <taxon>Bacteria</taxon>
        <taxon>Pseudomonadati</taxon>
        <taxon>Bacteroidota</taxon>
        <taxon>Sphingobacteriia</taxon>
        <taxon>Sphingobacteriales</taxon>
        <taxon>Sphingobacteriaceae</taxon>
        <taxon>Pedobacter</taxon>
    </lineage>
</organism>
<feature type="signal peptide" evidence="1">
    <location>
        <begin position="1"/>
        <end position="20"/>
    </location>
</feature>
<name>A0A1I2TSA2_9SPHI</name>
<dbReference type="EMBL" id="FOPP01000001">
    <property type="protein sequence ID" value="SFG67794.1"/>
    <property type="molecule type" value="Genomic_DNA"/>
</dbReference>
<dbReference type="PROSITE" id="PS51257">
    <property type="entry name" value="PROKAR_LIPOPROTEIN"/>
    <property type="match status" value="1"/>
</dbReference>
<evidence type="ECO:0008006" key="4">
    <source>
        <dbReference type="Google" id="ProtNLM"/>
    </source>
</evidence>
<evidence type="ECO:0000313" key="2">
    <source>
        <dbReference type="EMBL" id="SFG67794.1"/>
    </source>
</evidence>
<evidence type="ECO:0000313" key="3">
    <source>
        <dbReference type="Proteomes" id="UP000199666"/>
    </source>
</evidence>
<dbReference type="Pfam" id="PF16132">
    <property type="entry name" value="DUF4843"/>
    <property type="match status" value="1"/>
</dbReference>
<dbReference type="InterPro" id="IPR032299">
    <property type="entry name" value="DUF4843"/>
</dbReference>
<evidence type="ECO:0000256" key="1">
    <source>
        <dbReference type="SAM" id="SignalP"/>
    </source>
</evidence>
<feature type="chain" id="PRO_5011790368" description="DUF4843 domain-containing protein" evidence="1">
    <location>
        <begin position="21"/>
        <end position="247"/>
    </location>
</feature>
<reference evidence="2 3" key="1">
    <citation type="submission" date="2016-10" db="EMBL/GenBank/DDBJ databases">
        <authorList>
            <person name="de Groot N.N."/>
        </authorList>
    </citation>
    <scope>NUCLEOTIDE SEQUENCE [LARGE SCALE GENOMIC DNA]</scope>
    <source>
        <strain evidence="2 3">DSM 18684</strain>
    </source>
</reference>